<evidence type="ECO:0000313" key="11">
    <source>
        <dbReference type="Proteomes" id="UP000242180"/>
    </source>
</evidence>
<dbReference type="InterPro" id="IPR036236">
    <property type="entry name" value="Znf_C2H2_sf"/>
</dbReference>
<dbReference type="SUPFAM" id="SSF57667">
    <property type="entry name" value="beta-beta-alpha zinc fingers"/>
    <property type="match status" value="2"/>
</dbReference>
<proteinExistence type="predicted"/>
<feature type="domain" description="C2H2-type" evidence="9">
    <location>
        <begin position="74"/>
        <end position="104"/>
    </location>
</feature>
<keyword evidence="5" id="KW-0805">Transcription regulation</keyword>
<keyword evidence="11" id="KW-1185">Reference proteome</keyword>
<dbReference type="PROSITE" id="PS50157">
    <property type="entry name" value="ZINC_FINGER_C2H2_2"/>
    <property type="match status" value="2"/>
</dbReference>
<evidence type="ECO:0000256" key="3">
    <source>
        <dbReference type="ARBA" id="ARBA00022771"/>
    </source>
</evidence>
<protein>
    <recommendedName>
        <fullName evidence="9">C2H2-type domain-containing protein</fullName>
    </recommendedName>
</protein>
<reference evidence="10 11" key="1">
    <citation type="submission" date="2016-07" db="EMBL/GenBank/DDBJ databases">
        <title>Pervasive Adenine N6-methylation of Active Genes in Fungi.</title>
        <authorList>
            <consortium name="DOE Joint Genome Institute"/>
            <person name="Mondo S.J."/>
            <person name="Dannebaum R.O."/>
            <person name="Kuo R.C."/>
            <person name="Labutti K."/>
            <person name="Haridas S."/>
            <person name="Kuo A."/>
            <person name="Salamov A."/>
            <person name="Ahrendt S.R."/>
            <person name="Lipzen A."/>
            <person name="Sullivan W."/>
            <person name="Andreopoulos W.B."/>
            <person name="Clum A."/>
            <person name="Lindquist E."/>
            <person name="Daum C."/>
            <person name="Ramamoorthy G.K."/>
            <person name="Gryganskyi A."/>
            <person name="Culley D."/>
            <person name="Magnuson J.K."/>
            <person name="James T.Y."/>
            <person name="O'Malley M.A."/>
            <person name="Stajich J.E."/>
            <person name="Spatafora J.W."/>
            <person name="Visel A."/>
            <person name="Grigoriev I.V."/>
        </authorList>
    </citation>
    <scope>NUCLEOTIDE SEQUENCE [LARGE SCALE GENOMIC DNA]</scope>
    <source>
        <strain evidence="10 11">NRRL 2496</strain>
    </source>
</reference>
<evidence type="ECO:0000256" key="2">
    <source>
        <dbReference type="ARBA" id="ARBA00022723"/>
    </source>
</evidence>
<dbReference type="InParanoid" id="A0A1X2H7M4"/>
<evidence type="ECO:0000256" key="4">
    <source>
        <dbReference type="ARBA" id="ARBA00022833"/>
    </source>
</evidence>
<name>A0A1X2H7M4_SYNRA</name>
<dbReference type="Proteomes" id="UP000242180">
    <property type="component" value="Unassembled WGS sequence"/>
</dbReference>
<sequence>MEYPWKCRQRRCRAKFKSELQLTKHCNEMHNEFDSDQAPVMCPYAGCNRSFKSTDLQIDHLFLVHKPPQKGKENVCAWPDCGKEFGYHYNLWTHVRNKHIREKNPKIECEAEGCDRTFIDKQSYSCHFRKFHPENLVSCDICYSVTSCPLKVNEHKQRFHNPLNTFVCTYCSKRYSAKAGLLLHQRKACRLANKKQ</sequence>
<evidence type="ECO:0000256" key="7">
    <source>
        <dbReference type="ARBA" id="ARBA00023242"/>
    </source>
</evidence>
<dbReference type="InterPro" id="IPR051061">
    <property type="entry name" value="Zinc_finger_trans_reg"/>
</dbReference>
<dbReference type="PROSITE" id="PS00028">
    <property type="entry name" value="ZINC_FINGER_C2H2_1"/>
    <property type="match status" value="4"/>
</dbReference>
<dbReference type="GO" id="GO:0008270">
    <property type="term" value="F:zinc ion binding"/>
    <property type="evidence" value="ECO:0007669"/>
    <property type="project" value="UniProtKB-KW"/>
</dbReference>
<dbReference type="PANTHER" id="PTHR46179:SF13">
    <property type="entry name" value="C2H2-TYPE DOMAIN-CONTAINING PROTEIN"/>
    <property type="match status" value="1"/>
</dbReference>
<dbReference type="STRING" id="13706.A0A1X2H7M4"/>
<comment type="caution">
    <text evidence="10">The sequence shown here is derived from an EMBL/GenBank/DDBJ whole genome shotgun (WGS) entry which is preliminary data.</text>
</comment>
<dbReference type="EMBL" id="MCGN01000007">
    <property type="protein sequence ID" value="ORY94563.1"/>
    <property type="molecule type" value="Genomic_DNA"/>
</dbReference>
<keyword evidence="4" id="KW-0862">Zinc</keyword>
<keyword evidence="2" id="KW-0479">Metal-binding</keyword>
<comment type="subcellular location">
    <subcellularLocation>
        <location evidence="1">Nucleus</location>
    </subcellularLocation>
</comment>
<keyword evidence="7" id="KW-0539">Nucleus</keyword>
<keyword evidence="3 8" id="KW-0863">Zinc-finger</keyword>
<evidence type="ECO:0000313" key="10">
    <source>
        <dbReference type="EMBL" id="ORY94563.1"/>
    </source>
</evidence>
<dbReference type="GO" id="GO:0006357">
    <property type="term" value="P:regulation of transcription by RNA polymerase II"/>
    <property type="evidence" value="ECO:0007669"/>
    <property type="project" value="TreeGrafter"/>
</dbReference>
<dbReference type="PANTHER" id="PTHR46179">
    <property type="entry name" value="ZINC FINGER PROTEIN"/>
    <property type="match status" value="1"/>
</dbReference>
<keyword evidence="6" id="KW-0804">Transcription</keyword>
<evidence type="ECO:0000256" key="5">
    <source>
        <dbReference type="ARBA" id="ARBA00023015"/>
    </source>
</evidence>
<dbReference type="GO" id="GO:0005634">
    <property type="term" value="C:nucleus"/>
    <property type="evidence" value="ECO:0007669"/>
    <property type="project" value="UniProtKB-SubCell"/>
</dbReference>
<organism evidence="10 11">
    <name type="scientific">Syncephalastrum racemosum</name>
    <name type="common">Filamentous fungus</name>
    <dbReference type="NCBI Taxonomy" id="13706"/>
    <lineage>
        <taxon>Eukaryota</taxon>
        <taxon>Fungi</taxon>
        <taxon>Fungi incertae sedis</taxon>
        <taxon>Mucoromycota</taxon>
        <taxon>Mucoromycotina</taxon>
        <taxon>Mucoromycetes</taxon>
        <taxon>Mucorales</taxon>
        <taxon>Syncephalastraceae</taxon>
        <taxon>Syncephalastrum</taxon>
    </lineage>
</organism>
<gene>
    <name evidence="10" type="ORF">BCR43DRAFT_324966</name>
</gene>
<dbReference type="Pfam" id="PF00096">
    <property type="entry name" value="zf-C2H2"/>
    <property type="match status" value="2"/>
</dbReference>
<dbReference type="Gene3D" id="3.30.160.60">
    <property type="entry name" value="Classic Zinc Finger"/>
    <property type="match status" value="2"/>
</dbReference>
<feature type="domain" description="C2H2-type" evidence="9">
    <location>
        <begin position="166"/>
        <end position="195"/>
    </location>
</feature>
<dbReference type="OrthoDB" id="427030at2759"/>
<dbReference type="SMART" id="SM00355">
    <property type="entry name" value="ZnF_C2H2"/>
    <property type="match status" value="6"/>
</dbReference>
<dbReference type="AlphaFoldDB" id="A0A1X2H7M4"/>
<evidence type="ECO:0000256" key="8">
    <source>
        <dbReference type="PROSITE-ProRule" id="PRU00042"/>
    </source>
</evidence>
<evidence type="ECO:0000256" key="6">
    <source>
        <dbReference type="ARBA" id="ARBA00023163"/>
    </source>
</evidence>
<dbReference type="InterPro" id="IPR013087">
    <property type="entry name" value="Znf_C2H2_type"/>
</dbReference>
<evidence type="ECO:0000256" key="1">
    <source>
        <dbReference type="ARBA" id="ARBA00004123"/>
    </source>
</evidence>
<accession>A0A1X2H7M4</accession>
<evidence type="ECO:0000259" key="9">
    <source>
        <dbReference type="PROSITE" id="PS50157"/>
    </source>
</evidence>